<keyword evidence="9" id="KW-0460">Magnesium</keyword>
<comment type="cofactor">
    <cofactor evidence="1">
        <name>Mn(2+)</name>
        <dbReference type="ChEBI" id="CHEBI:29035"/>
    </cofactor>
</comment>
<evidence type="ECO:0000256" key="10">
    <source>
        <dbReference type="ARBA" id="ARBA00023134"/>
    </source>
</evidence>
<evidence type="ECO:0000256" key="11">
    <source>
        <dbReference type="ARBA" id="ARBA00023211"/>
    </source>
</evidence>
<keyword evidence="6" id="KW-0479">Metal-binding</keyword>
<dbReference type="GO" id="GO:0016779">
    <property type="term" value="F:nucleotidyltransferase activity"/>
    <property type="evidence" value="ECO:0007669"/>
    <property type="project" value="UniProtKB-KW"/>
</dbReference>
<feature type="domain" description="Mab-21-like nucleotidyltransferase" evidence="13">
    <location>
        <begin position="88"/>
        <end position="277"/>
    </location>
</feature>
<accession>A0AAD7YY93</accession>
<dbReference type="InterPro" id="IPR046906">
    <property type="entry name" value="Mab-21_HhH/H2TH-like"/>
</dbReference>
<feature type="coiled-coil region" evidence="12">
    <location>
        <begin position="451"/>
        <end position="485"/>
    </location>
</feature>
<dbReference type="SMART" id="SM01265">
    <property type="entry name" value="Mab-21"/>
    <property type="match status" value="1"/>
</dbReference>
<name>A0AAD7YY93_MYTSE</name>
<evidence type="ECO:0000256" key="7">
    <source>
        <dbReference type="ARBA" id="ARBA00022741"/>
    </source>
</evidence>
<dbReference type="GO" id="GO:0046872">
    <property type="term" value="F:metal ion binding"/>
    <property type="evidence" value="ECO:0007669"/>
    <property type="project" value="UniProtKB-KW"/>
</dbReference>
<feature type="domain" description="Mab-21-like HhH/H2TH-like" evidence="14">
    <location>
        <begin position="282"/>
        <end position="369"/>
    </location>
</feature>
<keyword evidence="10" id="KW-0342">GTP-binding</keyword>
<keyword evidence="7" id="KW-0547">Nucleotide-binding</keyword>
<sequence length="521" mass="60439">MSKINTNTIAAQLIIATNTIIMSCKKRSMDLYLLEVFKQFISIKDDDFKKSQEVFKSVFDQVKQKMGEQCNYFKKYSSQIMYAGSVSDGIKVGRMDEFDMDIVIRLPINYGEVTIENEEPGFVKLKITSAFDHLDKQPNWENCHKVTKEWRDGDKYLLQNKFRQWMHKNVQKALNLMEGKVTVNGDVYLLTYKESGPAYTLNIRNDVGTDKYALDVDLVPVIKFMYPRTPDGYRVIEGIAAKDWLVVPKPNKALTDNTLKNRCWRLSFQEQERELIKDCKALKTTIRLVKKLRDALEMKAIASYYIKSLFLKKVHEQPDKTYWQNKVSLLFRTMVEELYQAILNKNIPFFWNCDHNLIGGLKPSLQKVYCDRLKEVIASLEANDIEKVVSALLTVEELREFKKSEFYQKQGELPPVLMNHISTSSFESSQTDNSLSDQVKILYDEVDALRSKEKDEKLDELEDKVNRLADRVRLLELRMEKLENAERVRQPIGRDVGNGPLSDIIAATSSIRLVDDLIQIE</sequence>
<protein>
    <recommendedName>
        <fullName evidence="17">Mab-21-like nucleotidyltransferase domain-containing protein</fullName>
    </recommendedName>
</protein>
<evidence type="ECO:0000259" key="13">
    <source>
        <dbReference type="Pfam" id="PF03281"/>
    </source>
</evidence>
<evidence type="ECO:0008006" key="17">
    <source>
        <dbReference type="Google" id="ProtNLM"/>
    </source>
</evidence>
<evidence type="ECO:0000313" key="15">
    <source>
        <dbReference type="EMBL" id="KAJ8732491.1"/>
    </source>
</evidence>
<proteinExistence type="inferred from homology"/>
<dbReference type="PROSITE" id="PS51257">
    <property type="entry name" value="PROKAR_LIPOPROTEIN"/>
    <property type="match status" value="1"/>
</dbReference>
<comment type="cofactor">
    <cofactor evidence="2">
        <name>Mg(2+)</name>
        <dbReference type="ChEBI" id="CHEBI:18420"/>
    </cofactor>
</comment>
<evidence type="ECO:0000256" key="8">
    <source>
        <dbReference type="ARBA" id="ARBA00022840"/>
    </source>
</evidence>
<dbReference type="Pfam" id="PF03281">
    <property type="entry name" value="Mab-21"/>
    <property type="match status" value="1"/>
</dbReference>
<evidence type="ECO:0000313" key="16">
    <source>
        <dbReference type="Proteomes" id="UP001231518"/>
    </source>
</evidence>
<comment type="caution">
    <text evidence="15">The sequence shown here is derived from an EMBL/GenBank/DDBJ whole genome shotgun (WGS) entry which is preliminary data.</text>
</comment>
<dbReference type="PANTHER" id="PTHR10656">
    <property type="entry name" value="CELL FATE DETERMINING PROTEIN MAB21-RELATED"/>
    <property type="match status" value="1"/>
</dbReference>
<keyword evidence="8" id="KW-0067">ATP-binding</keyword>
<evidence type="ECO:0000259" key="14">
    <source>
        <dbReference type="Pfam" id="PF20266"/>
    </source>
</evidence>
<comment type="similarity">
    <text evidence="3">Belongs to the mab-21 family.</text>
</comment>
<evidence type="ECO:0000256" key="3">
    <source>
        <dbReference type="ARBA" id="ARBA00008307"/>
    </source>
</evidence>
<dbReference type="PANTHER" id="PTHR10656:SF42">
    <property type="entry name" value="CYCLIC GMP-AMP SYNTHASE-LIKE PROTEIN-RELATED"/>
    <property type="match status" value="1"/>
</dbReference>
<dbReference type="GO" id="GO:0005524">
    <property type="term" value="F:ATP binding"/>
    <property type="evidence" value="ECO:0007669"/>
    <property type="project" value="UniProtKB-KW"/>
</dbReference>
<evidence type="ECO:0000256" key="5">
    <source>
        <dbReference type="ARBA" id="ARBA00022695"/>
    </source>
</evidence>
<keyword evidence="5" id="KW-0548">Nucleotidyltransferase</keyword>
<evidence type="ECO:0000256" key="9">
    <source>
        <dbReference type="ARBA" id="ARBA00022842"/>
    </source>
</evidence>
<organism evidence="15 16">
    <name type="scientific">Mythimna separata</name>
    <name type="common">Oriental armyworm</name>
    <name type="synonym">Pseudaletia separata</name>
    <dbReference type="NCBI Taxonomy" id="271217"/>
    <lineage>
        <taxon>Eukaryota</taxon>
        <taxon>Metazoa</taxon>
        <taxon>Ecdysozoa</taxon>
        <taxon>Arthropoda</taxon>
        <taxon>Hexapoda</taxon>
        <taxon>Insecta</taxon>
        <taxon>Pterygota</taxon>
        <taxon>Neoptera</taxon>
        <taxon>Endopterygota</taxon>
        <taxon>Lepidoptera</taxon>
        <taxon>Glossata</taxon>
        <taxon>Ditrysia</taxon>
        <taxon>Noctuoidea</taxon>
        <taxon>Noctuidae</taxon>
        <taxon>Noctuinae</taxon>
        <taxon>Hadenini</taxon>
        <taxon>Mythimna</taxon>
    </lineage>
</organism>
<keyword evidence="11" id="KW-0464">Manganese</keyword>
<keyword evidence="16" id="KW-1185">Reference proteome</keyword>
<dbReference type="AlphaFoldDB" id="A0AAD7YY93"/>
<keyword evidence="4" id="KW-0808">Transferase</keyword>
<dbReference type="Proteomes" id="UP001231518">
    <property type="component" value="Chromosome 6"/>
</dbReference>
<evidence type="ECO:0000256" key="1">
    <source>
        <dbReference type="ARBA" id="ARBA00001936"/>
    </source>
</evidence>
<dbReference type="EMBL" id="JARGEI010000004">
    <property type="protein sequence ID" value="KAJ8732491.1"/>
    <property type="molecule type" value="Genomic_DNA"/>
</dbReference>
<gene>
    <name evidence="15" type="ORF">PYW07_015090</name>
</gene>
<evidence type="ECO:0000256" key="12">
    <source>
        <dbReference type="SAM" id="Coils"/>
    </source>
</evidence>
<dbReference type="InterPro" id="IPR024810">
    <property type="entry name" value="MAB21L/cGLR"/>
</dbReference>
<evidence type="ECO:0000256" key="2">
    <source>
        <dbReference type="ARBA" id="ARBA00001946"/>
    </source>
</evidence>
<keyword evidence="12" id="KW-0175">Coiled coil</keyword>
<dbReference type="Gene3D" id="3.30.460.90">
    <property type="match status" value="1"/>
</dbReference>
<dbReference type="Gene3D" id="1.10.1410.40">
    <property type="match status" value="1"/>
</dbReference>
<dbReference type="InterPro" id="IPR046903">
    <property type="entry name" value="Mab-21-like_nuc_Trfase"/>
</dbReference>
<evidence type="ECO:0000256" key="6">
    <source>
        <dbReference type="ARBA" id="ARBA00022723"/>
    </source>
</evidence>
<dbReference type="GO" id="GO:0005525">
    <property type="term" value="F:GTP binding"/>
    <property type="evidence" value="ECO:0007669"/>
    <property type="project" value="UniProtKB-KW"/>
</dbReference>
<evidence type="ECO:0000256" key="4">
    <source>
        <dbReference type="ARBA" id="ARBA00022679"/>
    </source>
</evidence>
<dbReference type="Pfam" id="PF20266">
    <property type="entry name" value="Mab-21_C"/>
    <property type="match status" value="1"/>
</dbReference>
<reference evidence="15" key="1">
    <citation type="submission" date="2023-03" db="EMBL/GenBank/DDBJ databases">
        <title>Chromosome-level genomes of two armyworms, Mythimna separata and Mythimna loreyi, provide insights into the biosynthesis and reception of sex pheromones.</title>
        <authorList>
            <person name="Zhao H."/>
        </authorList>
    </citation>
    <scope>NUCLEOTIDE SEQUENCE</scope>
    <source>
        <strain evidence="15">BeijingLab</strain>
        <tissue evidence="15">Pupa</tissue>
    </source>
</reference>